<comment type="caution">
    <text evidence="2">The sequence shown here is derived from an EMBL/GenBank/DDBJ whole genome shotgun (WGS) entry which is preliminary data.</text>
</comment>
<reference evidence="2 3" key="1">
    <citation type="submission" date="2016-02" db="EMBL/GenBank/DDBJ databases">
        <title>Draft genome sequence of hydrocarbon degrading Staphylococcus saprophyticus Strain CNV2, isolated from crude-oil contaminated soil from Noonmati Oil Refinery, Guwahati, Assam, India.</title>
        <authorList>
            <person name="Mukherjee A."/>
            <person name="Chettri B."/>
            <person name="Langpoklakpam J."/>
            <person name="Singh A.K."/>
            <person name="Chattopadhyay D.J."/>
        </authorList>
    </citation>
    <scope>NUCLEOTIDE SEQUENCE [LARGE SCALE GENOMIC DNA]</scope>
    <source>
        <strain evidence="2 3">CNV2</strain>
    </source>
</reference>
<dbReference type="AlphaFoldDB" id="A0A151A6K6"/>
<accession>A0A151A6K6</accession>
<dbReference type="InterPro" id="IPR036188">
    <property type="entry name" value="FAD/NAD-bd_sf"/>
</dbReference>
<organism evidence="2 3">
    <name type="scientific">Staphylococcus kloosii</name>
    <dbReference type="NCBI Taxonomy" id="29384"/>
    <lineage>
        <taxon>Bacteria</taxon>
        <taxon>Bacillati</taxon>
        <taxon>Bacillota</taxon>
        <taxon>Bacilli</taxon>
        <taxon>Bacillales</taxon>
        <taxon>Staphylococcaceae</taxon>
        <taxon>Staphylococcus</taxon>
    </lineage>
</organism>
<dbReference type="Proteomes" id="UP000075418">
    <property type="component" value="Unassembled WGS sequence"/>
</dbReference>
<proteinExistence type="predicted"/>
<dbReference type="InterPro" id="IPR038732">
    <property type="entry name" value="HpyO/CreE_NAD-binding"/>
</dbReference>
<name>A0A151A6K6_9STAP</name>
<protein>
    <submittedName>
        <fullName evidence="2">Pyridine nucleotide-disulfide oxidoreductase</fullName>
    </submittedName>
</protein>
<dbReference type="SUPFAM" id="SSF51905">
    <property type="entry name" value="FAD/NAD(P)-binding domain"/>
    <property type="match status" value="1"/>
</dbReference>
<dbReference type="PANTHER" id="PTHR38663:SF1">
    <property type="entry name" value="L-ORNITHINE N(5)-MONOOXYGENASE"/>
    <property type="match status" value="1"/>
</dbReference>
<dbReference type="PANTHER" id="PTHR38663">
    <property type="match status" value="1"/>
</dbReference>
<sequence length="381" mass="43578">MQQWTIIGGGIHAVTIALKLRSIGLTQHQLTIIDPHNNLCEQFAERTSKINMPFLRSPCVHHVHPDPFHLKQFAKINQYTNCTLGKYQRPQSDMFMDHIHMLIHQFNLNHCHISSSAIDISRIGNQWSILLDNNMNITTDHVVIAFGSYHDKNIPSIFHQQPDIQHIFDDDNINFEGCSHVVGSGISAAHIVNKLLKQDKRIVHLWLNKTLTIHDFDADPGWLGPKKMTYFESITDSHQRLLLLNKERHKGSMPRELYLKLKHYQEQGRLIIHQDKINDVKHHHIITNAIEIFYDHIILATGFSNSIYQLPLIKKLILNYHAPMAKCGLPQLTDDLSWLQKLHVSGALADLKLGPFARNIAGGREAAKRIATAYNSSVYVS</sequence>
<feature type="domain" description="FAD-dependent urate hydroxylase HpyO/Asp monooxygenase CreE-like FAD/NAD(P)-binding" evidence="1">
    <location>
        <begin position="6"/>
        <end position="147"/>
    </location>
</feature>
<gene>
    <name evidence="2" type="ORF">A0131_09435</name>
</gene>
<dbReference type="Gene3D" id="3.50.50.60">
    <property type="entry name" value="FAD/NAD(P)-binding domain"/>
    <property type="match status" value="1"/>
</dbReference>
<dbReference type="RefSeq" id="WP_061855143.1">
    <property type="nucleotide sequence ID" value="NZ_LUGM01000002.1"/>
</dbReference>
<evidence type="ECO:0000259" key="1">
    <source>
        <dbReference type="Pfam" id="PF13454"/>
    </source>
</evidence>
<dbReference type="Pfam" id="PF13454">
    <property type="entry name" value="NAD_binding_9"/>
    <property type="match status" value="1"/>
</dbReference>
<evidence type="ECO:0000313" key="3">
    <source>
        <dbReference type="Proteomes" id="UP000075418"/>
    </source>
</evidence>
<evidence type="ECO:0000313" key="2">
    <source>
        <dbReference type="EMBL" id="KYH14992.1"/>
    </source>
</evidence>
<dbReference type="EMBL" id="LUGM01000002">
    <property type="protein sequence ID" value="KYH14992.1"/>
    <property type="molecule type" value="Genomic_DNA"/>
</dbReference>